<dbReference type="PATRIC" id="fig|1359161.3.peg.1699"/>
<evidence type="ECO:0000313" key="1">
    <source>
        <dbReference type="EMBL" id="KJV59446.1"/>
    </source>
</evidence>
<reference evidence="1 2" key="1">
    <citation type="submission" date="2015-01" db="EMBL/GenBank/DDBJ databases">
        <title>Genome Sequencing of Rickettsiales.</title>
        <authorList>
            <person name="Daugherty S.C."/>
            <person name="Su Q."/>
            <person name="Abolude K."/>
            <person name="Beier-Sexton M."/>
            <person name="Carlyon J.A."/>
            <person name="Carter R."/>
            <person name="Day N.P."/>
            <person name="Dumler S.J."/>
            <person name="Dyachenko V."/>
            <person name="Godinez A."/>
            <person name="Kurtti T.J."/>
            <person name="Lichay M."/>
            <person name="Mullins K.E."/>
            <person name="Ott S."/>
            <person name="Pappas-Brown V."/>
            <person name="Paris D.H."/>
            <person name="Patel P."/>
            <person name="Richards A.L."/>
            <person name="Sadzewicz L."/>
            <person name="Sears K."/>
            <person name="Seidman D."/>
            <person name="Sengamalay N."/>
            <person name="Stenos J."/>
            <person name="Tallon L.J."/>
            <person name="Vincent G."/>
            <person name="Fraser C.M."/>
            <person name="Munderloh U."/>
            <person name="Dunning-Hotopp J.C."/>
        </authorList>
    </citation>
    <scope>NUCLEOTIDE SEQUENCE [LARGE SCALE GENOMIC DNA]</scope>
    <source>
        <strain evidence="1 2">NCH-1</strain>
    </source>
</reference>
<comment type="caution">
    <text evidence="1">The sequence shown here is derived from an EMBL/GenBank/DDBJ whole genome shotgun (WGS) entry which is preliminary data.</text>
</comment>
<proteinExistence type="predicted"/>
<dbReference type="AlphaFoldDB" id="A0A0F3MUT5"/>
<gene>
    <name evidence="1" type="ORF">EPHNCH_1492</name>
</gene>
<dbReference type="EMBL" id="LANT01000010">
    <property type="protein sequence ID" value="KJV59446.1"/>
    <property type="molecule type" value="Genomic_DNA"/>
</dbReference>
<dbReference type="Proteomes" id="UP000033754">
    <property type="component" value="Unassembled WGS sequence"/>
</dbReference>
<organism evidence="1 2">
    <name type="scientific">Anaplasma phagocytophilum str. NCH-1</name>
    <dbReference type="NCBI Taxonomy" id="1359161"/>
    <lineage>
        <taxon>Bacteria</taxon>
        <taxon>Pseudomonadati</taxon>
        <taxon>Pseudomonadota</taxon>
        <taxon>Alphaproteobacteria</taxon>
        <taxon>Rickettsiales</taxon>
        <taxon>Anaplasmataceae</taxon>
        <taxon>Anaplasma</taxon>
        <taxon>phagocytophilum group</taxon>
    </lineage>
</organism>
<accession>A0A0F3MUT5</accession>
<protein>
    <submittedName>
        <fullName evidence="1">Uncharacterized protein</fullName>
    </submittedName>
</protein>
<name>A0A0F3MUT5_ANAPH</name>
<evidence type="ECO:0000313" key="2">
    <source>
        <dbReference type="Proteomes" id="UP000033754"/>
    </source>
</evidence>
<sequence>MSEQHIDCVVYALEEKVHFYTSTAYPTSAYFMAEKLSKNALGDYYTTSTNHPNIADIAVIIAP</sequence>